<dbReference type="GO" id="GO:0008194">
    <property type="term" value="F:UDP-glycosyltransferase activity"/>
    <property type="evidence" value="ECO:0007669"/>
    <property type="project" value="InterPro"/>
</dbReference>
<dbReference type="EMBL" id="RBXO01000001">
    <property type="protein sequence ID" value="RKT54699.1"/>
    <property type="molecule type" value="Genomic_DNA"/>
</dbReference>
<evidence type="ECO:0000313" key="7">
    <source>
        <dbReference type="EMBL" id="RKT54699.1"/>
    </source>
</evidence>
<evidence type="ECO:0000313" key="8">
    <source>
        <dbReference type="Proteomes" id="UP000282084"/>
    </source>
</evidence>
<feature type="domain" description="Erythromycin biosynthesis protein CIII-like N-terminal" evidence="6">
    <location>
        <begin position="22"/>
        <end position="255"/>
    </location>
</feature>
<dbReference type="SUPFAM" id="SSF53756">
    <property type="entry name" value="UDP-Glycosyltransferase/glycogen phosphorylase"/>
    <property type="match status" value="1"/>
</dbReference>
<dbReference type="InterPro" id="IPR048284">
    <property type="entry name" value="EryCIII-like_N"/>
</dbReference>
<dbReference type="Pfam" id="PF21036">
    <property type="entry name" value="EryCIII-like_N"/>
    <property type="match status" value="1"/>
</dbReference>
<dbReference type="GO" id="GO:0016758">
    <property type="term" value="F:hexosyltransferase activity"/>
    <property type="evidence" value="ECO:0007669"/>
    <property type="project" value="UniProtKB-ARBA"/>
</dbReference>
<dbReference type="RefSeq" id="WP_121006502.1">
    <property type="nucleotide sequence ID" value="NZ_RBXO01000001.1"/>
</dbReference>
<comment type="similarity">
    <text evidence="1">Belongs to the glycosyltransferase 28 family.</text>
</comment>
<dbReference type="PANTHER" id="PTHR48050:SF13">
    <property type="entry name" value="STEROL 3-BETA-GLUCOSYLTRANSFERASE UGT80A2"/>
    <property type="match status" value="1"/>
</dbReference>
<evidence type="ECO:0000256" key="1">
    <source>
        <dbReference type="ARBA" id="ARBA00006962"/>
    </source>
</evidence>
<keyword evidence="3 7" id="KW-0808">Transferase</keyword>
<keyword evidence="8" id="KW-1185">Reference proteome</keyword>
<evidence type="ECO:0000256" key="3">
    <source>
        <dbReference type="ARBA" id="ARBA00022679"/>
    </source>
</evidence>
<accession>A0A495VZR1</accession>
<keyword evidence="4" id="KW-0045">Antibiotic biosynthesis</keyword>
<gene>
    <name evidence="7" type="ORF">C8E97_3347</name>
</gene>
<organism evidence="7 8">
    <name type="scientific">Saccharothrix australiensis</name>
    <dbReference type="NCBI Taxonomy" id="2072"/>
    <lineage>
        <taxon>Bacteria</taxon>
        <taxon>Bacillati</taxon>
        <taxon>Actinomycetota</taxon>
        <taxon>Actinomycetes</taxon>
        <taxon>Pseudonocardiales</taxon>
        <taxon>Pseudonocardiaceae</taxon>
        <taxon>Saccharothrix</taxon>
    </lineage>
</organism>
<dbReference type="CDD" id="cd03784">
    <property type="entry name" value="GT1_Gtf-like"/>
    <property type="match status" value="1"/>
</dbReference>
<feature type="domain" description="Erythromycin biosynthesis protein CIII-like C-terminal" evidence="5">
    <location>
        <begin position="271"/>
        <end position="411"/>
    </location>
</feature>
<evidence type="ECO:0000259" key="6">
    <source>
        <dbReference type="Pfam" id="PF21036"/>
    </source>
</evidence>
<dbReference type="InterPro" id="IPR002213">
    <property type="entry name" value="UDP_glucos_trans"/>
</dbReference>
<evidence type="ECO:0000256" key="4">
    <source>
        <dbReference type="ARBA" id="ARBA00023194"/>
    </source>
</evidence>
<reference evidence="7 8" key="1">
    <citation type="submission" date="2018-10" db="EMBL/GenBank/DDBJ databases">
        <title>Sequencing the genomes of 1000 actinobacteria strains.</title>
        <authorList>
            <person name="Klenk H.-P."/>
        </authorList>
    </citation>
    <scope>NUCLEOTIDE SEQUENCE [LARGE SCALE GENOMIC DNA]</scope>
    <source>
        <strain evidence="7 8">DSM 43800</strain>
    </source>
</reference>
<dbReference type="NCBIfam" id="TIGR04516">
    <property type="entry name" value="glycosyl_450act"/>
    <property type="match status" value="1"/>
</dbReference>
<dbReference type="AlphaFoldDB" id="A0A495VZR1"/>
<dbReference type="GO" id="GO:0017000">
    <property type="term" value="P:antibiotic biosynthetic process"/>
    <property type="evidence" value="ECO:0007669"/>
    <property type="project" value="UniProtKB-KW"/>
</dbReference>
<dbReference type="Proteomes" id="UP000282084">
    <property type="component" value="Unassembled WGS sequence"/>
</dbReference>
<dbReference type="InterPro" id="IPR030953">
    <property type="entry name" value="Glycosyl_450act"/>
</dbReference>
<evidence type="ECO:0000256" key="2">
    <source>
        <dbReference type="ARBA" id="ARBA00022676"/>
    </source>
</evidence>
<dbReference type="OrthoDB" id="5488434at2"/>
<dbReference type="Gene3D" id="3.40.50.2000">
    <property type="entry name" value="Glycogen Phosphorylase B"/>
    <property type="match status" value="2"/>
</dbReference>
<dbReference type="InterPro" id="IPR050426">
    <property type="entry name" value="Glycosyltransferase_28"/>
</dbReference>
<dbReference type="PANTHER" id="PTHR48050">
    <property type="entry name" value="STEROL 3-BETA-GLUCOSYLTRANSFERASE"/>
    <property type="match status" value="1"/>
</dbReference>
<proteinExistence type="inferred from homology"/>
<dbReference type="Pfam" id="PF06722">
    <property type="entry name" value="EryCIII-like_C"/>
    <property type="match status" value="1"/>
</dbReference>
<name>A0A495VZR1_9PSEU</name>
<dbReference type="InterPro" id="IPR010610">
    <property type="entry name" value="EryCIII-like_C"/>
</dbReference>
<keyword evidence="2" id="KW-0328">Glycosyltransferase</keyword>
<evidence type="ECO:0000259" key="5">
    <source>
        <dbReference type="Pfam" id="PF06722"/>
    </source>
</evidence>
<protein>
    <submittedName>
        <fullName evidence="7">Glycosyltransferase (Activator-dependent family)</fullName>
    </submittedName>
</protein>
<sequence length="419" mass="44613">MRVLFTTVPEPTVFRSTVPLAWALLTAGHEVRVAVPPALTGEVTRAGLTAVPVGRDRDIWQSFETRPAELAALRTALLAPYDAAVEPDVPWEHLKAAYDYHVTWWHKMDAFPVVGDLVAFARHWRPDLVVWEPTTFAGAIAAKAVGAAHARLLWGLDVFGVTRDRYLRLRARQPRRARGDALADWLGQQAGRFGVGFSEDMTRGDVTIDPLPDSLRMSADVRRVPMRHVPYDGPVTTPAHLPGAPDRPRVLVALGGTGGEAFGGYPVRAAEILDALGDLDVEVVAALDGDPPARLPANAVAVPPLPLSALLPGCAAVVHHPGPAGLAAAALHGVPQLVLPVHADDPPLADRVAERGAGVVLHSTRASGRSIRDHLLRLLGDAAFGRAADRLRAEMLAMPAPHEVVGRLVALVAGQRSGG</sequence>
<comment type="caution">
    <text evidence="7">The sequence shown here is derived from an EMBL/GenBank/DDBJ whole genome shotgun (WGS) entry which is preliminary data.</text>
</comment>